<dbReference type="InterPro" id="IPR007235">
    <property type="entry name" value="Glyco_trans_28_C"/>
</dbReference>
<proteinExistence type="predicted"/>
<evidence type="ECO:0000259" key="2">
    <source>
        <dbReference type="Pfam" id="PF04101"/>
    </source>
</evidence>
<comment type="caution">
    <text evidence="3">The sequence shown here is derived from an EMBL/GenBank/DDBJ whole genome shotgun (WGS) entry which is preliminary data.</text>
</comment>
<feature type="domain" description="Glycosyl transferase family 28 C-terminal" evidence="2">
    <location>
        <begin position="259"/>
        <end position="296"/>
    </location>
</feature>
<dbReference type="Gene3D" id="3.40.50.2000">
    <property type="entry name" value="Glycogen Phosphorylase B"/>
    <property type="match status" value="2"/>
</dbReference>
<accession>A0A7Y9URM9</accession>
<feature type="region of interest" description="Disordered" evidence="1">
    <location>
        <begin position="60"/>
        <end position="87"/>
    </location>
</feature>
<dbReference type="EMBL" id="JACCAC010000001">
    <property type="protein sequence ID" value="NYG54614.1"/>
    <property type="molecule type" value="Genomic_DNA"/>
</dbReference>
<dbReference type="Pfam" id="PF04101">
    <property type="entry name" value="Glyco_tran_28_C"/>
    <property type="match status" value="1"/>
</dbReference>
<dbReference type="SUPFAM" id="SSF53756">
    <property type="entry name" value="UDP-Glycosyltransferase/glycogen phosphorylase"/>
    <property type="match status" value="1"/>
</dbReference>
<evidence type="ECO:0000313" key="3">
    <source>
        <dbReference type="EMBL" id="NYG54614.1"/>
    </source>
</evidence>
<organism evidence="3 4">
    <name type="scientific">Nocardioides perillae</name>
    <dbReference type="NCBI Taxonomy" id="1119534"/>
    <lineage>
        <taxon>Bacteria</taxon>
        <taxon>Bacillati</taxon>
        <taxon>Actinomycetota</taxon>
        <taxon>Actinomycetes</taxon>
        <taxon>Propionibacteriales</taxon>
        <taxon>Nocardioidaceae</taxon>
        <taxon>Nocardioides</taxon>
    </lineage>
</organism>
<keyword evidence="4" id="KW-1185">Reference proteome</keyword>
<gene>
    <name evidence="3" type="ORF">BJ989_000918</name>
</gene>
<dbReference type="PANTHER" id="PTHR21015">
    <property type="entry name" value="UDP-N-ACETYLGLUCOSAMINE--N-ACETYLMURAMYL-(PENTAPEPTIDE) PYROPHOSPHORYL-UNDECAPRENOL N-ACETYLGLUCOSAMINE TRANSFERASE 1"/>
    <property type="match status" value="1"/>
</dbReference>
<reference evidence="3 4" key="1">
    <citation type="submission" date="2020-07" db="EMBL/GenBank/DDBJ databases">
        <title>Sequencing the genomes of 1000 actinobacteria strains.</title>
        <authorList>
            <person name="Klenk H.-P."/>
        </authorList>
    </citation>
    <scope>NUCLEOTIDE SEQUENCE [LARGE SCALE GENOMIC DNA]</scope>
    <source>
        <strain evidence="3 4">DSM 24552</strain>
    </source>
</reference>
<sequence>MIGWYAHHHGRGHVHRALALAAHLAGAGEQVTVLSSTPRPADAPPGTVAWVELPRDDDGLDGGLDGGLGGRPVGGSGGGSGAGPVDPTAHGHLHWVPRHHDGLRERTAAVSAWIAEHRPRAMVVDVSQEVALLARLHGVPVVSTVLPGDRTDAAHALGLGVSDALVGFWPAGAGLARLPAGVSDRLTEVGALSRFDPHRPAAAARAAGGPRRATLLGGRGGDAWTSDEVERLTAALGDAWELTVLGSGGAWVDDPWTALSGADVVLTHAGQNALAEVASARRPAVVVPAERPHDEQRSTGRALAGGGWPVRVLDRLDHPDWPALLDEVAALDGGAWARWCDGRAGERFGEVLGVVLAGRLTGASAGTARPVPVGAVG</sequence>
<dbReference type="Proteomes" id="UP000544110">
    <property type="component" value="Unassembled WGS sequence"/>
</dbReference>
<name>A0A7Y9URM9_9ACTN</name>
<feature type="compositionally biased region" description="Gly residues" evidence="1">
    <location>
        <begin position="61"/>
        <end position="82"/>
    </location>
</feature>
<dbReference type="GO" id="GO:0016758">
    <property type="term" value="F:hexosyltransferase activity"/>
    <property type="evidence" value="ECO:0007669"/>
    <property type="project" value="InterPro"/>
</dbReference>
<protein>
    <recommendedName>
        <fullName evidence="2">Glycosyl transferase family 28 C-terminal domain-containing protein</fullName>
    </recommendedName>
</protein>
<dbReference type="PANTHER" id="PTHR21015:SF22">
    <property type="entry name" value="GLYCOSYLTRANSFERASE"/>
    <property type="match status" value="1"/>
</dbReference>
<evidence type="ECO:0000313" key="4">
    <source>
        <dbReference type="Proteomes" id="UP000544110"/>
    </source>
</evidence>
<evidence type="ECO:0000256" key="1">
    <source>
        <dbReference type="SAM" id="MobiDB-lite"/>
    </source>
</evidence>
<dbReference type="AlphaFoldDB" id="A0A7Y9URM9"/>
<dbReference type="RefSeq" id="WP_179517202.1">
    <property type="nucleotide sequence ID" value="NZ_JACCAC010000001.1"/>
</dbReference>